<dbReference type="Proteomes" id="UP000270094">
    <property type="component" value="Unassembled WGS sequence"/>
</dbReference>
<dbReference type="AlphaFoldDB" id="A0A3P7IRJ0"/>
<evidence type="ECO:0000313" key="2">
    <source>
        <dbReference type="EMBL" id="VDM66977.1"/>
    </source>
</evidence>
<proteinExistence type="predicted"/>
<dbReference type="OrthoDB" id="5850202at2759"/>
<evidence type="ECO:0000256" key="1">
    <source>
        <dbReference type="SAM" id="MobiDB-lite"/>
    </source>
</evidence>
<feature type="region of interest" description="Disordered" evidence="1">
    <location>
        <begin position="81"/>
        <end position="119"/>
    </location>
</feature>
<dbReference type="EMBL" id="UYYB01004225">
    <property type="protein sequence ID" value="VDM66977.1"/>
    <property type="molecule type" value="Genomic_DNA"/>
</dbReference>
<feature type="compositionally biased region" description="Basic residues" evidence="1">
    <location>
        <begin position="105"/>
        <end position="117"/>
    </location>
</feature>
<name>A0A3P7IRJ0_STRVU</name>
<feature type="compositionally biased region" description="Basic and acidic residues" evidence="1">
    <location>
        <begin position="82"/>
        <end position="91"/>
    </location>
</feature>
<sequence>MLDDASKNKLDTLFDAPRACNSTRCLLTCFKEKIEKKCNKGHQNLLDALINTILREHGKGKGFEDALTYIMPDYCNKNFTKVKSEQKREPSSSRPLSVGKVNKNVGKKSAFKKAKPGKKTELKTQKSLAVPVAEDNKVTEITLIVDGEV</sequence>
<accession>A0A3P7IRJ0</accession>
<gene>
    <name evidence="2" type="ORF">SVUK_LOCUS1975</name>
</gene>
<evidence type="ECO:0000313" key="3">
    <source>
        <dbReference type="Proteomes" id="UP000270094"/>
    </source>
</evidence>
<keyword evidence="3" id="KW-1185">Reference proteome</keyword>
<reference evidence="2 3" key="1">
    <citation type="submission" date="2018-11" db="EMBL/GenBank/DDBJ databases">
        <authorList>
            <consortium name="Pathogen Informatics"/>
        </authorList>
    </citation>
    <scope>NUCLEOTIDE SEQUENCE [LARGE SCALE GENOMIC DNA]</scope>
</reference>
<protein>
    <submittedName>
        <fullName evidence="2">Uncharacterized protein</fullName>
    </submittedName>
</protein>
<organism evidence="2 3">
    <name type="scientific">Strongylus vulgaris</name>
    <name type="common">Blood worm</name>
    <dbReference type="NCBI Taxonomy" id="40348"/>
    <lineage>
        <taxon>Eukaryota</taxon>
        <taxon>Metazoa</taxon>
        <taxon>Ecdysozoa</taxon>
        <taxon>Nematoda</taxon>
        <taxon>Chromadorea</taxon>
        <taxon>Rhabditida</taxon>
        <taxon>Rhabditina</taxon>
        <taxon>Rhabditomorpha</taxon>
        <taxon>Strongyloidea</taxon>
        <taxon>Strongylidae</taxon>
        <taxon>Strongylus</taxon>
    </lineage>
</organism>